<sequence length="197" mass="21444">MGTTSSGAVYKDVDEERGTPARGALLSGLIRVCGYLIVARVRAGRQVSRLEPEFAGLLPRLNDLLHITAPKIIRIGNGILNPQIPQHLQQYLRLPLSPLCALALQKQQQQLRDHPRHHASFLTSSAAEHNDSSAPAAYSVALSDTFNIIFTNNGTVSACPANASHPLATLHNNPIVASRTLEDEEEQSDLDEEEDEV</sequence>
<dbReference type="EMBL" id="JBBNAG010000008">
    <property type="protein sequence ID" value="KAK9111442.1"/>
    <property type="molecule type" value="Genomic_DNA"/>
</dbReference>
<comment type="caution">
    <text evidence="1">The sequence shown here is derived from an EMBL/GenBank/DDBJ whole genome shotgun (WGS) entry which is preliminary data.</text>
</comment>
<proteinExistence type="predicted"/>
<reference evidence="1 2" key="1">
    <citation type="submission" date="2024-01" db="EMBL/GenBank/DDBJ databases">
        <title>Genome assemblies of Stephania.</title>
        <authorList>
            <person name="Yang L."/>
        </authorList>
    </citation>
    <scope>NUCLEOTIDE SEQUENCE [LARGE SCALE GENOMIC DNA]</scope>
    <source>
        <strain evidence="1">JXDWG</strain>
        <tissue evidence="1">Leaf</tissue>
    </source>
</reference>
<dbReference type="Proteomes" id="UP001419268">
    <property type="component" value="Unassembled WGS sequence"/>
</dbReference>
<evidence type="ECO:0000313" key="2">
    <source>
        <dbReference type="Proteomes" id="UP001419268"/>
    </source>
</evidence>
<accession>A0AAP0NKT1</accession>
<protein>
    <submittedName>
        <fullName evidence="1">Uncharacterized protein</fullName>
    </submittedName>
</protein>
<evidence type="ECO:0000313" key="1">
    <source>
        <dbReference type="EMBL" id="KAK9111442.1"/>
    </source>
</evidence>
<keyword evidence="2" id="KW-1185">Reference proteome</keyword>
<organism evidence="1 2">
    <name type="scientific">Stephania cephalantha</name>
    <dbReference type="NCBI Taxonomy" id="152367"/>
    <lineage>
        <taxon>Eukaryota</taxon>
        <taxon>Viridiplantae</taxon>
        <taxon>Streptophyta</taxon>
        <taxon>Embryophyta</taxon>
        <taxon>Tracheophyta</taxon>
        <taxon>Spermatophyta</taxon>
        <taxon>Magnoliopsida</taxon>
        <taxon>Ranunculales</taxon>
        <taxon>Menispermaceae</taxon>
        <taxon>Menispermoideae</taxon>
        <taxon>Cissampelideae</taxon>
        <taxon>Stephania</taxon>
    </lineage>
</organism>
<dbReference type="AlphaFoldDB" id="A0AAP0NKT1"/>
<gene>
    <name evidence="1" type="ORF">Scep_018961</name>
</gene>
<name>A0AAP0NKT1_9MAGN</name>